<evidence type="ECO:0000313" key="13">
    <source>
        <dbReference type="EMBL" id="ALP52201.1"/>
    </source>
</evidence>
<dbReference type="GO" id="GO:0016645">
    <property type="term" value="F:oxidoreductase activity, acting on the CH-NH group of donors"/>
    <property type="evidence" value="ECO:0007669"/>
    <property type="project" value="InterPro"/>
</dbReference>
<evidence type="ECO:0000256" key="3">
    <source>
        <dbReference type="ARBA" id="ARBA00022630"/>
    </source>
</evidence>
<dbReference type="GO" id="GO:0032259">
    <property type="term" value="P:methylation"/>
    <property type="evidence" value="ECO:0007669"/>
    <property type="project" value="UniProtKB-KW"/>
</dbReference>
<evidence type="ECO:0000256" key="2">
    <source>
        <dbReference type="ARBA" id="ARBA00022603"/>
    </source>
</evidence>
<dbReference type="GO" id="GO:0002097">
    <property type="term" value="P:tRNA wobble base modification"/>
    <property type="evidence" value="ECO:0007669"/>
    <property type="project" value="UniProtKB-UniRule"/>
</dbReference>
<dbReference type="NCBIfam" id="NF033855">
    <property type="entry name" value="tRNA_MNMC2"/>
    <property type="match status" value="1"/>
</dbReference>
<keyword evidence="8 10" id="KW-0560">Oxidoreductase</keyword>
<dbReference type="AlphaFoldDB" id="A0A0S2TAL8"/>
<dbReference type="Pfam" id="PF05430">
    <property type="entry name" value="Methyltransf_30"/>
    <property type="match status" value="1"/>
</dbReference>
<evidence type="ECO:0000256" key="1">
    <source>
        <dbReference type="ARBA" id="ARBA00022490"/>
    </source>
</evidence>
<keyword evidence="5 10" id="KW-0949">S-adenosyl-L-methionine</keyword>
<comment type="function">
    <text evidence="10">Catalyzes the last two steps in the biosynthesis of 5-methylaminomethyl-2-thiouridine (mnm(5)s(2)U) at the wobble position (U34) in tRNA. Catalyzes the FAD-dependent demodification of cmnm(5)s(2)U34 to nm(5)s(2)U34, followed by the transfer of a methyl group from S-adenosyl-L-methionine to nm(5)s(2)U34, to form mnm(5)s(2)U34.</text>
</comment>
<dbReference type="STRING" id="1748243.Tel_03025"/>
<comment type="subcellular location">
    <subcellularLocation>
        <location evidence="10">Cytoplasm</location>
    </subcellularLocation>
</comment>
<dbReference type="GO" id="GO:0004808">
    <property type="term" value="F:tRNA (5-methylaminomethyl-2-thiouridylate)(34)-methyltransferase activity"/>
    <property type="evidence" value="ECO:0007669"/>
    <property type="project" value="UniProtKB-EC"/>
</dbReference>
<evidence type="ECO:0000313" key="14">
    <source>
        <dbReference type="Proteomes" id="UP000055136"/>
    </source>
</evidence>
<evidence type="ECO:0000256" key="4">
    <source>
        <dbReference type="ARBA" id="ARBA00022679"/>
    </source>
</evidence>
<keyword evidence="4 10" id="KW-0808">Transferase</keyword>
<feature type="domain" description="FAD dependent oxidoreductase" evidence="11">
    <location>
        <begin position="259"/>
        <end position="616"/>
    </location>
</feature>
<dbReference type="NCBIfam" id="NF002481">
    <property type="entry name" value="PRK01747.1-2"/>
    <property type="match status" value="1"/>
</dbReference>
<evidence type="ECO:0000259" key="12">
    <source>
        <dbReference type="Pfam" id="PF05430"/>
    </source>
</evidence>
<dbReference type="SUPFAM" id="SSF51905">
    <property type="entry name" value="FAD/NAD(P)-binding domain"/>
    <property type="match status" value="1"/>
</dbReference>
<dbReference type="HAMAP" id="MF_01102">
    <property type="entry name" value="MnmC"/>
    <property type="match status" value="1"/>
</dbReference>
<comment type="similarity">
    <text evidence="10">In the N-terminal section; belongs to the methyltransferase superfamily. tRNA (mnm(5)s(2)U34)-methyltransferase family.</text>
</comment>
<keyword evidence="14" id="KW-1185">Reference proteome</keyword>
<evidence type="ECO:0000256" key="5">
    <source>
        <dbReference type="ARBA" id="ARBA00022691"/>
    </source>
</evidence>
<comment type="cofactor">
    <cofactor evidence="10">
        <name>FAD</name>
        <dbReference type="ChEBI" id="CHEBI:57692"/>
    </cofactor>
</comment>
<keyword evidence="1 10" id="KW-0963">Cytoplasm</keyword>
<dbReference type="NCBIfam" id="TIGR03197">
    <property type="entry name" value="MnmC_Cterm"/>
    <property type="match status" value="1"/>
</dbReference>
<evidence type="ECO:0000259" key="11">
    <source>
        <dbReference type="Pfam" id="PF01266"/>
    </source>
</evidence>
<keyword evidence="2 10" id="KW-0489">Methyltransferase</keyword>
<dbReference type="GO" id="GO:0005737">
    <property type="term" value="C:cytoplasm"/>
    <property type="evidence" value="ECO:0007669"/>
    <property type="project" value="UniProtKB-SubCell"/>
</dbReference>
<dbReference type="InterPro" id="IPR029063">
    <property type="entry name" value="SAM-dependent_MTases_sf"/>
</dbReference>
<dbReference type="Gene3D" id="3.40.50.150">
    <property type="entry name" value="Vaccinia Virus protein VP39"/>
    <property type="match status" value="1"/>
</dbReference>
<dbReference type="Gene3D" id="3.30.9.10">
    <property type="entry name" value="D-Amino Acid Oxidase, subunit A, domain 2"/>
    <property type="match status" value="1"/>
</dbReference>
<keyword evidence="3 10" id="KW-0285">Flavoprotein</keyword>
<dbReference type="InterPro" id="IPR017610">
    <property type="entry name" value="tRNA_S-uridine_synth_MnmC_C"/>
</dbReference>
<dbReference type="EMBL" id="CP013099">
    <property type="protein sequence ID" value="ALP52201.1"/>
    <property type="molecule type" value="Genomic_DNA"/>
</dbReference>
<feature type="domain" description="MnmC-like methyltransferase" evidence="12">
    <location>
        <begin position="117"/>
        <end position="233"/>
    </location>
</feature>
<evidence type="ECO:0000256" key="6">
    <source>
        <dbReference type="ARBA" id="ARBA00022694"/>
    </source>
</evidence>
<evidence type="ECO:0000256" key="10">
    <source>
        <dbReference type="HAMAP-Rule" id="MF_01102"/>
    </source>
</evidence>
<dbReference type="KEGG" id="tee:Tel_03025"/>
<proteinExistence type="inferred from homology"/>
<evidence type="ECO:0000256" key="8">
    <source>
        <dbReference type="ARBA" id="ARBA00023002"/>
    </source>
</evidence>
<dbReference type="InterPro" id="IPR006076">
    <property type="entry name" value="FAD-dep_OxRdtase"/>
</dbReference>
<reference evidence="13" key="1">
    <citation type="submission" date="2015-10" db="EMBL/GenBank/DDBJ databases">
        <title>Description of Candidatus Tenderia electrophaga gen. nov, sp. nov., an Uncultivated Electroautotroph from a Biocathode Enrichment.</title>
        <authorList>
            <person name="Eddie B.J."/>
            <person name="Malanoski A.P."/>
            <person name="Wang Z."/>
            <person name="Hall R.J."/>
            <person name="Oh S.D."/>
            <person name="Heiner C."/>
            <person name="Lin B."/>
            <person name="Strycharz-Glaven S.M."/>
        </authorList>
    </citation>
    <scope>NUCLEOTIDE SEQUENCE [LARGE SCALE GENOMIC DNA]</scope>
    <source>
        <strain evidence="13">NRL1</strain>
    </source>
</reference>
<dbReference type="Gene3D" id="3.50.50.60">
    <property type="entry name" value="FAD/NAD(P)-binding domain"/>
    <property type="match status" value="1"/>
</dbReference>
<keyword evidence="9 10" id="KW-0511">Multifunctional enzyme</keyword>
<dbReference type="EC" id="1.5.-.-" evidence="10"/>
<gene>
    <name evidence="10" type="primary">mnmC</name>
    <name evidence="13" type="ORF">Tel_03025</name>
</gene>
<dbReference type="PANTHER" id="PTHR13847">
    <property type="entry name" value="SARCOSINE DEHYDROGENASE-RELATED"/>
    <property type="match status" value="1"/>
</dbReference>
<dbReference type="EC" id="2.1.1.61" evidence="10"/>
<comment type="similarity">
    <text evidence="10">In the C-terminal section; belongs to the DAO family.</text>
</comment>
<protein>
    <recommendedName>
        <fullName evidence="10">tRNA 5-methylaminomethyl-2-thiouridine biosynthesis bifunctional protein MnmC</fullName>
        <shortName evidence="10">tRNA mnm(5)s(2)U biosynthesis bifunctional protein</shortName>
    </recommendedName>
    <domain>
        <recommendedName>
            <fullName evidence="10">tRNA (mnm(5)s(2)U34)-methyltransferase</fullName>
            <ecNumber evidence="10">2.1.1.61</ecNumber>
        </recommendedName>
    </domain>
    <domain>
        <recommendedName>
            <fullName evidence="10">FAD-dependent cmnm(5)s(2)U34 oxidoreductase</fullName>
            <ecNumber evidence="10">1.5.-.-</ecNumber>
        </recommendedName>
    </domain>
</protein>
<dbReference type="GO" id="GO:0050660">
    <property type="term" value="F:flavin adenine dinucleotide binding"/>
    <property type="evidence" value="ECO:0007669"/>
    <property type="project" value="UniProtKB-UniRule"/>
</dbReference>
<feature type="region of interest" description="FAD-dependent cmnm(5)s(2)U34 oxidoreductase" evidence="10">
    <location>
        <begin position="262"/>
        <end position="647"/>
    </location>
</feature>
<evidence type="ECO:0000256" key="9">
    <source>
        <dbReference type="ARBA" id="ARBA00023268"/>
    </source>
</evidence>
<keyword evidence="7 10" id="KW-0274">FAD</keyword>
<dbReference type="InterPro" id="IPR047785">
    <property type="entry name" value="tRNA_MNMC2"/>
</dbReference>
<dbReference type="SUPFAM" id="SSF54373">
    <property type="entry name" value="FAD-linked reductases, C-terminal domain"/>
    <property type="match status" value="1"/>
</dbReference>
<accession>A0A0S2TAL8</accession>
<dbReference type="Pfam" id="PF01266">
    <property type="entry name" value="DAO"/>
    <property type="match status" value="1"/>
</dbReference>
<dbReference type="PANTHER" id="PTHR13847:SF283">
    <property type="entry name" value="TRNA 5-METHYLAMINOMETHYL-2-THIOURIDINE BIOSYNTHESIS BIFUNCTIONAL PROTEIN MNMC"/>
    <property type="match status" value="1"/>
</dbReference>
<dbReference type="InterPro" id="IPR008471">
    <property type="entry name" value="MnmC-like_methylTransf"/>
</dbReference>
<dbReference type="InterPro" id="IPR023032">
    <property type="entry name" value="tRNA_MAMT_biosynth_bifunc_MnmC"/>
</dbReference>
<dbReference type="Proteomes" id="UP000055136">
    <property type="component" value="Chromosome"/>
</dbReference>
<sequence>MSRYHPLVPAQIDWDRATPRCRHHQDIYFSQDGALDETRHVFLQGNQLPQRWQGHSRFCIAETGFGTGLNFLCSVSEWLRSAAADARLDYLAVEKHPLTRTDLRRAIGYWPSLAKPGAELLEQYPPLVHGLHQRRLMNGRVTLTLLFGDAAEMFADLEGRYVEAWYLDGFAPSKNPDMWTPTLFQHIARLSRPGASFATFSAAGAVRRGLQEAGFEVSTRPGFGRKRDMLSGRLVDAPEMHGRQPWFQYPEATITSKHAVVIGAGLAGCSVAHSLAQCGWRITIIERHAQVAQEASGNLAGVVMPRLTADMSAAGRFYLSAFLHTAHWLNQIKKRNPALPWFQSGVLQLCDDTQQRRMQALGLPPEVLEICDAEDASDRCGVQVPCGGLFYPGGGWLDPPALCHWLLEDEDRNITTLLHQSALDLKRENGEWRIGDAHGEVARAETVIIANGHDAERLLGTDIFKLQKVRGQLVYLEPGSNSAALKTPLCYDGYIIPAYNGLHCVGASYDPDDDSTELRPESEQKVLTALSEKLGLGALTSRSGRVAFRTSTQDHLPVIGPVPDVEFYRREYTDLRHGKPVHKYKKAEYMPGLFISSGHGSRGLASCPFAAQLIAYQLEEYFTNCSHDAHLTTHAARGLIRQLRKQK</sequence>
<feature type="region of interest" description="tRNA (mnm(5)s(2)U34)-methyltransferase" evidence="10">
    <location>
        <begin position="1"/>
        <end position="235"/>
    </location>
</feature>
<organism evidence="13 14">
    <name type="scientific">Candidatus Tenderia electrophaga</name>
    <dbReference type="NCBI Taxonomy" id="1748243"/>
    <lineage>
        <taxon>Bacteria</taxon>
        <taxon>Pseudomonadati</taxon>
        <taxon>Pseudomonadota</taxon>
        <taxon>Gammaproteobacteria</taxon>
        <taxon>Candidatus Tenderiales</taxon>
        <taxon>Candidatus Tenderiaceae</taxon>
        <taxon>Candidatus Tenderia</taxon>
    </lineage>
</organism>
<comment type="catalytic activity">
    <reaction evidence="10">
        <text>5-aminomethyl-2-thiouridine(34) in tRNA + S-adenosyl-L-methionine = 5-methylaminomethyl-2-thiouridine(34) in tRNA + S-adenosyl-L-homocysteine + H(+)</text>
        <dbReference type="Rhea" id="RHEA:19569"/>
        <dbReference type="Rhea" id="RHEA-COMP:10195"/>
        <dbReference type="Rhea" id="RHEA-COMP:10197"/>
        <dbReference type="ChEBI" id="CHEBI:15378"/>
        <dbReference type="ChEBI" id="CHEBI:57856"/>
        <dbReference type="ChEBI" id="CHEBI:59789"/>
        <dbReference type="ChEBI" id="CHEBI:74454"/>
        <dbReference type="ChEBI" id="CHEBI:74455"/>
        <dbReference type="EC" id="2.1.1.61"/>
    </reaction>
</comment>
<name>A0A0S2TAL8_9GAMM</name>
<dbReference type="InterPro" id="IPR036188">
    <property type="entry name" value="FAD/NAD-bd_sf"/>
</dbReference>
<evidence type="ECO:0000256" key="7">
    <source>
        <dbReference type="ARBA" id="ARBA00022827"/>
    </source>
</evidence>
<keyword evidence="6 10" id="KW-0819">tRNA processing</keyword>